<evidence type="ECO:0008006" key="4">
    <source>
        <dbReference type="Google" id="ProtNLM"/>
    </source>
</evidence>
<keyword evidence="3" id="KW-1185">Reference proteome</keyword>
<proteinExistence type="predicted"/>
<organism evidence="2 3">
    <name type="scientific">Tanacetum coccineum</name>
    <dbReference type="NCBI Taxonomy" id="301880"/>
    <lineage>
        <taxon>Eukaryota</taxon>
        <taxon>Viridiplantae</taxon>
        <taxon>Streptophyta</taxon>
        <taxon>Embryophyta</taxon>
        <taxon>Tracheophyta</taxon>
        <taxon>Spermatophyta</taxon>
        <taxon>Magnoliopsida</taxon>
        <taxon>eudicotyledons</taxon>
        <taxon>Gunneridae</taxon>
        <taxon>Pentapetalae</taxon>
        <taxon>asterids</taxon>
        <taxon>campanulids</taxon>
        <taxon>Asterales</taxon>
        <taxon>Asteraceae</taxon>
        <taxon>Asteroideae</taxon>
        <taxon>Anthemideae</taxon>
        <taxon>Anthemidinae</taxon>
        <taxon>Tanacetum</taxon>
    </lineage>
</organism>
<feature type="region of interest" description="Disordered" evidence="1">
    <location>
        <begin position="22"/>
        <end position="75"/>
    </location>
</feature>
<accession>A0ABQ5J108</accession>
<dbReference type="Proteomes" id="UP001151760">
    <property type="component" value="Unassembled WGS sequence"/>
</dbReference>
<protein>
    <recommendedName>
        <fullName evidence="4">Polymer-forming cytoskeletal protein</fullName>
    </recommendedName>
</protein>
<evidence type="ECO:0000313" key="3">
    <source>
        <dbReference type="Proteomes" id="UP001151760"/>
    </source>
</evidence>
<name>A0ABQ5J108_9ASTR</name>
<evidence type="ECO:0000256" key="1">
    <source>
        <dbReference type="SAM" id="MobiDB-lite"/>
    </source>
</evidence>
<reference evidence="2" key="2">
    <citation type="submission" date="2022-01" db="EMBL/GenBank/DDBJ databases">
        <authorList>
            <person name="Yamashiro T."/>
            <person name="Shiraishi A."/>
            <person name="Satake H."/>
            <person name="Nakayama K."/>
        </authorList>
    </citation>
    <scope>NUCLEOTIDE SEQUENCE</scope>
</reference>
<evidence type="ECO:0000313" key="2">
    <source>
        <dbReference type="EMBL" id="GJU06173.1"/>
    </source>
</evidence>
<sequence length="142" mass="14524">MASSSISVGNLDDDLSISSSLRNLTEDDSDELSAGTSLPKGVKRIENEAKTSTPLTGGPGGGQTGGPPSLDGGTVVVRPDVQVRGTVVVRGGRHTSVDVVAIRLRGKARVTELGAIHVHNEAVGGVQNDLNSLDPAIYLDGD</sequence>
<dbReference type="EMBL" id="BQNB010021416">
    <property type="protein sequence ID" value="GJU06173.1"/>
    <property type="molecule type" value="Genomic_DNA"/>
</dbReference>
<gene>
    <name evidence="2" type="ORF">Tco_1122603</name>
</gene>
<reference evidence="2" key="1">
    <citation type="journal article" date="2022" name="Int. J. Mol. Sci.">
        <title>Draft Genome of Tanacetum Coccineum: Genomic Comparison of Closely Related Tanacetum-Family Plants.</title>
        <authorList>
            <person name="Yamashiro T."/>
            <person name="Shiraishi A."/>
            <person name="Nakayama K."/>
            <person name="Satake H."/>
        </authorList>
    </citation>
    <scope>NUCLEOTIDE SEQUENCE</scope>
</reference>
<feature type="compositionally biased region" description="Low complexity" evidence="1">
    <location>
        <begin position="66"/>
        <end position="75"/>
    </location>
</feature>
<comment type="caution">
    <text evidence="2">The sequence shown here is derived from an EMBL/GenBank/DDBJ whole genome shotgun (WGS) entry which is preliminary data.</text>
</comment>